<protein>
    <recommendedName>
        <fullName evidence="3">Aspartate aminotransferase</fullName>
    </recommendedName>
</protein>
<name>A0ABR5DIW2_9FLAO</name>
<dbReference type="RefSeq" id="WP_045080466.1">
    <property type="nucleotide sequence ID" value="NZ_JSVU01000004.1"/>
</dbReference>
<proteinExistence type="predicted"/>
<comment type="caution">
    <text evidence="1">The sequence shown here is derived from an EMBL/GenBank/DDBJ whole genome shotgun (WGS) entry which is preliminary data.</text>
</comment>
<organism evidence="1 2">
    <name type="scientific">Aequorivita vladivostokensis</name>
    <dbReference type="NCBI Taxonomy" id="171194"/>
    <lineage>
        <taxon>Bacteria</taxon>
        <taxon>Pseudomonadati</taxon>
        <taxon>Bacteroidota</taxon>
        <taxon>Flavobacteriia</taxon>
        <taxon>Flavobacteriales</taxon>
        <taxon>Flavobacteriaceae</taxon>
        <taxon>Aequorivita</taxon>
    </lineage>
</organism>
<dbReference type="EMBL" id="JSVU01000004">
    <property type="protein sequence ID" value="KJJ38718.1"/>
    <property type="molecule type" value="Genomic_DNA"/>
</dbReference>
<evidence type="ECO:0000313" key="1">
    <source>
        <dbReference type="EMBL" id="KJJ38718.1"/>
    </source>
</evidence>
<dbReference type="Proteomes" id="UP000033497">
    <property type="component" value="Unassembled WGS sequence"/>
</dbReference>
<evidence type="ECO:0000313" key="2">
    <source>
        <dbReference type="Proteomes" id="UP000033497"/>
    </source>
</evidence>
<sequence length="489" mass="55565">MKYILIAWVIFSAPLIAQKQVVELDNITYSNFIKEETAFSLSNSETGELALVIPDKRTVAAYLFNENFELTDSITAESLRIKFKDIIGYRVTGTHYTTLFATENKHFLGVVDFDFETGKTRTEQLDINLSSEEVLETVTHNNRFFLLSINDDFEGLIVRELMENGTLHKTELKINEPVSIKDLLTRRNKPDEVDKRKGSVFNEPFVPEIVEIDNKNPNSLETTSKLNKLYAKDNNLILIFDNFEAFTLVYFIDLSDFSVTEKRFPQEMVDGKYLEKSNSFLFEEKLFQIAVSDDKLILNISDFKTGDIIRSFRATKERPINFKNTNLNQKNGMFMGINEIRYLDDTAQFLRKVNNGLPGIAITQINNNYQLTIGGTQVLGGGGGGMMMAGGGVVGGAAGGMVVSIYFNPTYSSYGSYNNTKSIYIESIFDAQFNHIQGYPLENVFDKVKAYQDSFEKISAEEVFAHNGKLYFGYYNKKSEVYNIVEFEN</sequence>
<keyword evidence="2" id="KW-1185">Reference proteome</keyword>
<accession>A0ABR5DIW2</accession>
<reference evidence="1 2" key="1">
    <citation type="submission" date="2014-10" db="EMBL/GenBank/DDBJ databases">
        <title>Genome sequencing of Vitellibacter vladivostokensis KMM 3516.</title>
        <authorList>
            <person name="Thevarajoo S."/>
            <person name="Selvaratnam C."/>
            <person name="Goh K.M."/>
            <person name="Chong C.S."/>
        </authorList>
    </citation>
    <scope>NUCLEOTIDE SEQUENCE [LARGE SCALE GENOMIC DNA]</scope>
    <source>
        <strain evidence="1 2">KMM 3516</strain>
    </source>
</reference>
<evidence type="ECO:0008006" key="3">
    <source>
        <dbReference type="Google" id="ProtNLM"/>
    </source>
</evidence>
<gene>
    <name evidence="1" type="ORF">MB09_08535</name>
</gene>